<keyword evidence="3" id="KW-0805">Transcription regulation</keyword>
<evidence type="ECO:0000256" key="4">
    <source>
        <dbReference type="ARBA" id="ARBA00023125"/>
    </source>
</evidence>
<dbReference type="InterPro" id="IPR018356">
    <property type="entry name" value="Tscrpt_reg_HTH_DeoR_CS"/>
</dbReference>
<dbReference type="Gene3D" id="1.10.10.10">
    <property type="entry name" value="Winged helix-like DNA-binding domain superfamily/Winged helix DNA-binding domain"/>
    <property type="match status" value="1"/>
</dbReference>
<comment type="caution">
    <text evidence="8">The sequence shown here is derived from an EMBL/GenBank/DDBJ whole genome shotgun (WGS) entry which is preliminary data.</text>
</comment>
<dbReference type="InterPro" id="IPR036390">
    <property type="entry name" value="WH_DNA-bd_sf"/>
</dbReference>
<dbReference type="InterPro" id="IPR014036">
    <property type="entry name" value="DeoR-like_C"/>
</dbReference>
<name>A0A6N7VRG9_9FIRM</name>
<evidence type="ECO:0000259" key="7">
    <source>
        <dbReference type="PROSITE" id="PS51000"/>
    </source>
</evidence>
<keyword evidence="2" id="KW-0678">Repressor</keyword>
<dbReference type="SMART" id="SM01134">
    <property type="entry name" value="DeoRC"/>
    <property type="match status" value="1"/>
</dbReference>
<dbReference type="EMBL" id="VULQ01000003">
    <property type="protein sequence ID" value="MSS77466.1"/>
    <property type="molecule type" value="Genomic_DNA"/>
</dbReference>
<feature type="domain" description="HTH deoR-type" evidence="7">
    <location>
        <begin position="3"/>
        <end position="58"/>
    </location>
</feature>
<dbReference type="Pfam" id="PF08220">
    <property type="entry name" value="HTH_DeoR"/>
    <property type="match status" value="1"/>
</dbReference>
<keyword evidence="5" id="KW-0804">Transcription</keyword>
<dbReference type="InterPro" id="IPR037171">
    <property type="entry name" value="NagB/RpiA_transferase-like"/>
</dbReference>
<gene>
    <name evidence="8" type="ORF">FYJ26_03440</name>
</gene>
<dbReference type="PANTHER" id="PTHR30363:SF4">
    <property type="entry name" value="GLYCEROL-3-PHOSPHATE REGULON REPRESSOR"/>
    <property type="match status" value="1"/>
</dbReference>
<dbReference type="PRINTS" id="PR00037">
    <property type="entry name" value="HTHLACR"/>
</dbReference>
<sequence length="249" mass="28629">MLKEERQNFILNHVKKNGIIRVSDVTEVLDVTEMTIRRDLKELENKNKLKRIHGGAKYIDDLTERESSHQEKLHMNMEYKIIIAKKVSNLIKDNDTVFIGAGSTLELVSNYLDNKKCKIVTNSLFLFNKIYDKENIESILVGGRIRKVTGAFVGNFSDNIVESLHFKSAFIGVNGINYNNAYTYNEQEGELQKLALDNSVHKYLVADHTKIGKEDFYSFYNIDEIQAVISDDKISNDKLPILKEYTDII</sequence>
<dbReference type="Pfam" id="PF00455">
    <property type="entry name" value="DeoRC"/>
    <property type="match status" value="1"/>
</dbReference>
<evidence type="ECO:0000313" key="9">
    <source>
        <dbReference type="Proteomes" id="UP000441925"/>
    </source>
</evidence>
<evidence type="ECO:0000256" key="3">
    <source>
        <dbReference type="ARBA" id="ARBA00023015"/>
    </source>
</evidence>
<dbReference type="InterPro" id="IPR050313">
    <property type="entry name" value="Carb_Metab_HTH_regulators"/>
</dbReference>
<evidence type="ECO:0000313" key="8">
    <source>
        <dbReference type="EMBL" id="MSS77466.1"/>
    </source>
</evidence>
<dbReference type="AlphaFoldDB" id="A0A6N7VRG9"/>
<dbReference type="PANTHER" id="PTHR30363">
    <property type="entry name" value="HTH-TYPE TRANSCRIPTIONAL REGULATOR SRLR-RELATED"/>
    <property type="match status" value="1"/>
</dbReference>
<evidence type="ECO:0000256" key="5">
    <source>
        <dbReference type="ARBA" id="ARBA00023163"/>
    </source>
</evidence>
<proteinExistence type="predicted"/>
<dbReference type="PROSITE" id="PS51000">
    <property type="entry name" value="HTH_DEOR_2"/>
    <property type="match status" value="1"/>
</dbReference>
<reference evidence="8 9" key="1">
    <citation type="submission" date="2019-08" db="EMBL/GenBank/DDBJ databases">
        <title>In-depth cultivation of the pig gut microbiome towards novel bacterial diversity and tailored functional studies.</title>
        <authorList>
            <person name="Wylensek D."/>
            <person name="Hitch T.C.A."/>
            <person name="Clavel T."/>
        </authorList>
    </citation>
    <scope>NUCLEOTIDE SEQUENCE [LARGE SCALE GENOMIC DNA]</scope>
    <source>
        <strain evidence="8 9">WCA-380-WT-2B</strain>
    </source>
</reference>
<evidence type="ECO:0000256" key="6">
    <source>
        <dbReference type="ARBA" id="ARBA00024937"/>
    </source>
</evidence>
<evidence type="ECO:0000256" key="1">
    <source>
        <dbReference type="ARBA" id="ARBA00021390"/>
    </source>
</evidence>
<accession>A0A6N7VRG9</accession>
<evidence type="ECO:0000256" key="2">
    <source>
        <dbReference type="ARBA" id="ARBA00022491"/>
    </source>
</evidence>
<keyword evidence="4" id="KW-0238">DNA-binding</keyword>
<dbReference type="InterPro" id="IPR001034">
    <property type="entry name" value="DeoR_HTH"/>
</dbReference>
<dbReference type="GO" id="GO:0003700">
    <property type="term" value="F:DNA-binding transcription factor activity"/>
    <property type="evidence" value="ECO:0007669"/>
    <property type="project" value="InterPro"/>
</dbReference>
<comment type="function">
    <text evidence="6">Repressor of the lactose catabolism operon. Galactose-6-phosphate is the inducer.</text>
</comment>
<dbReference type="SUPFAM" id="SSF46785">
    <property type="entry name" value="Winged helix' DNA-binding domain"/>
    <property type="match status" value="1"/>
</dbReference>
<dbReference type="InterPro" id="IPR036388">
    <property type="entry name" value="WH-like_DNA-bd_sf"/>
</dbReference>
<organism evidence="8 9">
    <name type="scientific">Anaerococcus porci</name>
    <dbReference type="NCBI Taxonomy" id="2652269"/>
    <lineage>
        <taxon>Bacteria</taxon>
        <taxon>Bacillati</taxon>
        <taxon>Bacillota</taxon>
        <taxon>Tissierellia</taxon>
        <taxon>Tissierellales</taxon>
        <taxon>Peptoniphilaceae</taxon>
        <taxon>Anaerococcus</taxon>
    </lineage>
</organism>
<dbReference type="GO" id="GO:0003677">
    <property type="term" value="F:DNA binding"/>
    <property type="evidence" value="ECO:0007669"/>
    <property type="project" value="UniProtKB-KW"/>
</dbReference>
<keyword evidence="9" id="KW-1185">Reference proteome</keyword>
<dbReference type="RefSeq" id="WP_154539629.1">
    <property type="nucleotide sequence ID" value="NZ_JAXDSU010000022.1"/>
</dbReference>
<dbReference type="SMART" id="SM00420">
    <property type="entry name" value="HTH_DEOR"/>
    <property type="match status" value="1"/>
</dbReference>
<dbReference type="PROSITE" id="PS00894">
    <property type="entry name" value="HTH_DEOR_1"/>
    <property type="match status" value="1"/>
</dbReference>
<dbReference type="SUPFAM" id="SSF100950">
    <property type="entry name" value="NagB/RpiA/CoA transferase-like"/>
    <property type="match status" value="1"/>
</dbReference>
<dbReference type="Proteomes" id="UP000441925">
    <property type="component" value="Unassembled WGS sequence"/>
</dbReference>
<dbReference type="Gene3D" id="3.40.50.1360">
    <property type="match status" value="1"/>
</dbReference>
<protein>
    <recommendedName>
        <fullName evidence="1">Lactose phosphotransferase system repressor</fullName>
    </recommendedName>
</protein>